<accession>A0A248TGI3</accession>
<proteinExistence type="predicted"/>
<dbReference type="Gene3D" id="3.30.980.10">
    <property type="entry name" value="Threonyl-trna Synthetase, Chain A, domain 2"/>
    <property type="match status" value="1"/>
</dbReference>
<reference evidence="6 7" key="1">
    <citation type="submission" date="2017-08" db="EMBL/GenBank/DDBJ databases">
        <title>Complete Genome Sequence of Bacillus kochii Oregon-R-modENCODE STRAIN BDGP4, isolated from Drosophila melanogaster gut.</title>
        <authorList>
            <person name="Wan K.H."/>
            <person name="Yu C."/>
            <person name="Park S."/>
            <person name="Hammonds A.S."/>
            <person name="Booth B.W."/>
            <person name="Celniker S.E."/>
        </authorList>
    </citation>
    <scope>NUCLEOTIDE SEQUENCE [LARGE SCALE GENOMIC DNA]</scope>
    <source>
        <strain evidence="6 7">BDGP4</strain>
    </source>
</reference>
<dbReference type="GO" id="GO:0005737">
    <property type="term" value="C:cytoplasm"/>
    <property type="evidence" value="ECO:0007669"/>
    <property type="project" value="UniProtKB-SubCell"/>
</dbReference>
<dbReference type="KEGG" id="bko:CKF48_08200"/>
<dbReference type="Gene3D" id="3.10.310.40">
    <property type="match status" value="1"/>
</dbReference>
<feature type="domain" description="Alanyl-transfer RNA synthetases family profile" evidence="5">
    <location>
        <begin position="1"/>
        <end position="217"/>
    </location>
</feature>
<evidence type="ECO:0000313" key="7">
    <source>
        <dbReference type="Proteomes" id="UP000215137"/>
    </source>
</evidence>
<dbReference type="GO" id="GO:0005524">
    <property type="term" value="F:ATP binding"/>
    <property type="evidence" value="ECO:0007669"/>
    <property type="project" value="InterPro"/>
</dbReference>
<name>A0A248TGI3_9BACI</name>
<organism evidence="6 7">
    <name type="scientific">Cytobacillus kochii</name>
    <dbReference type="NCBI Taxonomy" id="859143"/>
    <lineage>
        <taxon>Bacteria</taxon>
        <taxon>Bacillati</taxon>
        <taxon>Bacillota</taxon>
        <taxon>Bacilli</taxon>
        <taxon>Bacillales</taxon>
        <taxon>Bacillaceae</taxon>
        <taxon>Cytobacillus</taxon>
    </lineage>
</organism>
<gene>
    <name evidence="6" type="ORF">CKF48_08200</name>
</gene>
<dbReference type="RefSeq" id="WP_095370877.1">
    <property type="nucleotide sequence ID" value="NZ_CP022983.1"/>
</dbReference>
<evidence type="ECO:0000256" key="4">
    <source>
        <dbReference type="ARBA" id="ARBA00022833"/>
    </source>
</evidence>
<dbReference type="InterPro" id="IPR018165">
    <property type="entry name" value="Ala-tRNA-synth_IIc_core"/>
</dbReference>
<dbReference type="SMART" id="SM00863">
    <property type="entry name" value="tRNA_SAD"/>
    <property type="match status" value="1"/>
</dbReference>
<evidence type="ECO:0000256" key="2">
    <source>
        <dbReference type="ARBA" id="ARBA00004496"/>
    </source>
</evidence>
<dbReference type="AlphaFoldDB" id="A0A248TGI3"/>
<comment type="subcellular location">
    <subcellularLocation>
        <location evidence="2">Cytoplasm</location>
    </subcellularLocation>
</comment>
<dbReference type="InterPro" id="IPR012947">
    <property type="entry name" value="tRNA_SAD"/>
</dbReference>
<dbReference type="SUPFAM" id="SSF50447">
    <property type="entry name" value="Translation proteins"/>
    <property type="match status" value="1"/>
</dbReference>
<dbReference type="InterPro" id="IPR018164">
    <property type="entry name" value="Ala-tRNA-synth_IIc_N"/>
</dbReference>
<dbReference type="GO" id="GO:0046872">
    <property type="term" value="F:metal ion binding"/>
    <property type="evidence" value="ECO:0007669"/>
    <property type="project" value="UniProtKB-KW"/>
</dbReference>
<dbReference type="GO" id="GO:0002161">
    <property type="term" value="F:aminoacyl-tRNA deacylase activity"/>
    <property type="evidence" value="ECO:0007669"/>
    <property type="project" value="UniProtKB-ARBA"/>
</dbReference>
<dbReference type="PANTHER" id="PTHR43462">
    <property type="entry name" value="ALANYL-TRNA EDITING PROTEIN"/>
    <property type="match status" value="1"/>
</dbReference>
<dbReference type="GO" id="GO:0006419">
    <property type="term" value="P:alanyl-tRNA aminoacylation"/>
    <property type="evidence" value="ECO:0007669"/>
    <property type="project" value="InterPro"/>
</dbReference>
<dbReference type="PANTHER" id="PTHR43462:SF1">
    <property type="entry name" value="ALANYL-TRNA EDITING PROTEIN AARSD1"/>
    <property type="match status" value="1"/>
</dbReference>
<keyword evidence="4" id="KW-0862">Zinc</keyword>
<keyword evidence="7" id="KW-1185">Reference proteome</keyword>
<sequence length="399" mass="45203">MNFTKKLFYNDAYTQTFTTNISKVGKDTEGSYVVLEETAFYPTGGGQPADKGWLNGVEVVNVEEKEDEIRHYLAQLLDEGEKVDGKINWDRRFDHMQQHAGQHILSAAFAETFQYQTISFHLGKEIVSIDLDIEDVTDEELERVENVANQIILENREIETVWVEKEDLYKYPLRKETTVSHHIRLVIIPSFDYNGCGGTHPSSTGEVSAIKILGTERHKKKTRIYFVCGARVLQQLHQKNKVLNEATKLLSAPEEDVAQTIKKLLVDMKSLQKQLEVNGEQLLQFEARQLMTTAKTNDNCLVVGKVFLNRSISELQWMAKWMTAEKENNLIVFINETEDKLQCICASGTQVDFSMKEICSKLLLEIKGKGGGNQTFAQGGGERSVEGKVLLDKALSYVI</sequence>
<dbReference type="InterPro" id="IPR018163">
    <property type="entry name" value="Thr/Ala-tRNA-synth_IIc_edit"/>
</dbReference>
<dbReference type="GO" id="GO:0004813">
    <property type="term" value="F:alanine-tRNA ligase activity"/>
    <property type="evidence" value="ECO:0007669"/>
    <property type="project" value="InterPro"/>
</dbReference>
<keyword evidence="3" id="KW-0479">Metal-binding</keyword>
<dbReference type="PROSITE" id="PS50860">
    <property type="entry name" value="AA_TRNA_LIGASE_II_ALA"/>
    <property type="match status" value="1"/>
</dbReference>
<evidence type="ECO:0000256" key="1">
    <source>
        <dbReference type="ARBA" id="ARBA00001947"/>
    </source>
</evidence>
<dbReference type="Pfam" id="PF07973">
    <property type="entry name" value="tRNA_SAD"/>
    <property type="match status" value="1"/>
</dbReference>
<dbReference type="OrthoDB" id="9812949at2"/>
<dbReference type="InterPro" id="IPR051335">
    <property type="entry name" value="Alanyl-tRNA_Editing_Enzymes"/>
</dbReference>
<dbReference type="GO" id="GO:0003676">
    <property type="term" value="F:nucleic acid binding"/>
    <property type="evidence" value="ECO:0007669"/>
    <property type="project" value="InterPro"/>
</dbReference>
<dbReference type="EMBL" id="CP022983">
    <property type="protein sequence ID" value="ASV67303.1"/>
    <property type="molecule type" value="Genomic_DNA"/>
</dbReference>
<dbReference type="Proteomes" id="UP000215137">
    <property type="component" value="Chromosome"/>
</dbReference>
<evidence type="ECO:0000313" key="6">
    <source>
        <dbReference type="EMBL" id="ASV67303.1"/>
    </source>
</evidence>
<protein>
    <submittedName>
        <fullName evidence="6">Alanyl-tRNA editing protein</fullName>
    </submittedName>
</protein>
<dbReference type="Pfam" id="PF01411">
    <property type="entry name" value="tRNA-synt_2c"/>
    <property type="match status" value="1"/>
</dbReference>
<dbReference type="InterPro" id="IPR009000">
    <property type="entry name" value="Transl_B-barrel_sf"/>
</dbReference>
<evidence type="ECO:0000259" key="5">
    <source>
        <dbReference type="PROSITE" id="PS50860"/>
    </source>
</evidence>
<dbReference type="Gene3D" id="2.40.30.130">
    <property type="match status" value="1"/>
</dbReference>
<comment type="cofactor">
    <cofactor evidence="1">
        <name>Zn(2+)</name>
        <dbReference type="ChEBI" id="CHEBI:29105"/>
    </cofactor>
</comment>
<evidence type="ECO:0000256" key="3">
    <source>
        <dbReference type="ARBA" id="ARBA00022723"/>
    </source>
</evidence>
<dbReference type="SUPFAM" id="SSF55186">
    <property type="entry name" value="ThrRS/AlaRS common domain"/>
    <property type="match status" value="1"/>
</dbReference>